<dbReference type="EMBL" id="OX596114">
    <property type="protein sequence ID" value="CAI9707611.1"/>
    <property type="molecule type" value="Genomic_DNA"/>
</dbReference>
<evidence type="ECO:0000313" key="1">
    <source>
        <dbReference type="EMBL" id="CAI9707611.1"/>
    </source>
</evidence>
<evidence type="ECO:0000313" key="2">
    <source>
        <dbReference type="Proteomes" id="UP001162501"/>
    </source>
</evidence>
<protein>
    <submittedName>
        <fullName evidence="1">Uncharacterized protein</fullName>
    </submittedName>
</protein>
<organism evidence="1 2">
    <name type="scientific">Rangifer tarandus platyrhynchus</name>
    <name type="common">Svalbard reindeer</name>
    <dbReference type="NCBI Taxonomy" id="3082113"/>
    <lineage>
        <taxon>Eukaryota</taxon>
        <taxon>Metazoa</taxon>
        <taxon>Chordata</taxon>
        <taxon>Craniata</taxon>
        <taxon>Vertebrata</taxon>
        <taxon>Euteleostomi</taxon>
        <taxon>Mammalia</taxon>
        <taxon>Eutheria</taxon>
        <taxon>Laurasiatheria</taxon>
        <taxon>Artiodactyla</taxon>
        <taxon>Ruminantia</taxon>
        <taxon>Pecora</taxon>
        <taxon>Cervidae</taxon>
        <taxon>Odocoileinae</taxon>
        <taxon>Rangifer</taxon>
    </lineage>
</organism>
<gene>
    <name evidence="1" type="ORF">MRATA1EN3_LOCUS18824</name>
</gene>
<sequence length="315" mass="33366">MVQAPGSGLSDPGPERDSKEGLGQGLERGWACSGSLVWRRRVCAWPDARGPQLGLWALLRVVTGGSRELLSPEIKGASGHKCPAGHGTWELRPVGSRTTARVGTGGAQPCPAPALKARSAPWRDVAAELAAAMLRMGAHPSPSETLPRRPGFGLQPLDVSSRQAEDAHRAQSPLPWGQSSWLRDPDLGLEPGDGAGDSVDTSGCGGPPGLREARPAQTVGPTLREAPFHPGAAGVGNGEWGEADLLPLQAHLPPGQELHQLPQWPLRPSGPQLQAKQWTVVALRQLSPEWEPWPGHVAGRPHTLRSPRLPSHLLP</sequence>
<accession>A0ACB0F685</accession>
<dbReference type="Proteomes" id="UP001162501">
    <property type="component" value="Chromosome 30"/>
</dbReference>
<reference evidence="1" key="1">
    <citation type="submission" date="2023-05" db="EMBL/GenBank/DDBJ databases">
        <authorList>
            <consortium name="ELIXIR-Norway"/>
        </authorList>
    </citation>
    <scope>NUCLEOTIDE SEQUENCE</scope>
</reference>
<name>A0ACB0F685_RANTA</name>
<proteinExistence type="predicted"/>